<dbReference type="GO" id="GO:0000278">
    <property type="term" value="P:mitotic cell cycle"/>
    <property type="evidence" value="ECO:0007669"/>
    <property type="project" value="TreeGrafter"/>
</dbReference>
<feature type="compositionally biased region" description="Polar residues" evidence="9">
    <location>
        <begin position="573"/>
        <end position="583"/>
    </location>
</feature>
<dbReference type="SMART" id="SM01331">
    <property type="entry name" value="DUF3635"/>
    <property type="match status" value="1"/>
</dbReference>
<evidence type="ECO:0000256" key="9">
    <source>
        <dbReference type="SAM" id="MobiDB-lite"/>
    </source>
</evidence>
<dbReference type="OrthoDB" id="5327538at2759"/>
<dbReference type="GO" id="GO:0035556">
    <property type="term" value="P:intracellular signal transduction"/>
    <property type="evidence" value="ECO:0007669"/>
    <property type="project" value="TreeGrafter"/>
</dbReference>
<evidence type="ECO:0000259" key="10">
    <source>
        <dbReference type="SMART" id="SM01331"/>
    </source>
</evidence>
<dbReference type="Gene3D" id="3.30.200.20">
    <property type="entry name" value="Phosphorylase Kinase, domain 1"/>
    <property type="match status" value="1"/>
</dbReference>
<feature type="compositionally biased region" description="Low complexity" evidence="9">
    <location>
        <begin position="45"/>
        <end position="59"/>
    </location>
</feature>
<evidence type="ECO:0000256" key="3">
    <source>
        <dbReference type="ARBA" id="ARBA00022679"/>
    </source>
</evidence>
<comment type="catalytic activity">
    <reaction evidence="8">
        <text>L-seryl-[protein] + ATP = O-phospho-L-seryl-[protein] + ADP + H(+)</text>
        <dbReference type="Rhea" id="RHEA:17989"/>
        <dbReference type="Rhea" id="RHEA-COMP:9863"/>
        <dbReference type="Rhea" id="RHEA-COMP:11604"/>
        <dbReference type="ChEBI" id="CHEBI:15378"/>
        <dbReference type="ChEBI" id="CHEBI:29999"/>
        <dbReference type="ChEBI" id="CHEBI:30616"/>
        <dbReference type="ChEBI" id="CHEBI:83421"/>
        <dbReference type="ChEBI" id="CHEBI:456216"/>
        <dbReference type="EC" id="2.7.11.1"/>
    </reaction>
</comment>
<evidence type="ECO:0000256" key="5">
    <source>
        <dbReference type="ARBA" id="ARBA00022777"/>
    </source>
</evidence>
<dbReference type="VEuPathDB" id="FungiDB:AMAG_17101"/>
<gene>
    <name evidence="11" type="ORF">AMAG_17101</name>
</gene>
<feature type="compositionally biased region" description="Basic residues" evidence="9">
    <location>
        <begin position="144"/>
        <end position="154"/>
    </location>
</feature>
<reference evidence="11 12" key="1">
    <citation type="submission" date="2009-11" db="EMBL/GenBank/DDBJ databases">
        <title>Annotation of Allomyces macrogynus ATCC 38327.</title>
        <authorList>
            <consortium name="The Broad Institute Genome Sequencing Platform"/>
            <person name="Russ C."/>
            <person name="Cuomo C."/>
            <person name="Burger G."/>
            <person name="Gray M.W."/>
            <person name="Holland P.W.H."/>
            <person name="King N."/>
            <person name="Lang F.B.F."/>
            <person name="Roger A.J."/>
            <person name="Ruiz-Trillo I."/>
            <person name="Young S.K."/>
            <person name="Zeng Q."/>
            <person name="Gargeya S."/>
            <person name="Fitzgerald M."/>
            <person name="Haas B."/>
            <person name="Abouelleil A."/>
            <person name="Alvarado L."/>
            <person name="Arachchi H.M."/>
            <person name="Berlin A."/>
            <person name="Chapman S.B."/>
            <person name="Gearin G."/>
            <person name="Goldberg J."/>
            <person name="Griggs A."/>
            <person name="Gujja S."/>
            <person name="Hansen M."/>
            <person name="Heiman D."/>
            <person name="Howarth C."/>
            <person name="Larimer J."/>
            <person name="Lui A."/>
            <person name="MacDonald P.J.P."/>
            <person name="McCowen C."/>
            <person name="Montmayeur A."/>
            <person name="Murphy C."/>
            <person name="Neiman D."/>
            <person name="Pearson M."/>
            <person name="Priest M."/>
            <person name="Roberts A."/>
            <person name="Saif S."/>
            <person name="Shea T."/>
            <person name="Sisk P."/>
            <person name="Stolte C."/>
            <person name="Sykes S."/>
            <person name="Wortman J."/>
            <person name="Nusbaum C."/>
            <person name="Birren B."/>
        </authorList>
    </citation>
    <scope>NUCLEOTIDE SEQUENCE [LARGE SCALE GENOMIC DNA]</scope>
    <source>
        <strain evidence="11 12">ATCC 38327</strain>
    </source>
</reference>
<feature type="compositionally biased region" description="Basic and acidic residues" evidence="9">
    <location>
        <begin position="128"/>
        <end position="137"/>
    </location>
</feature>
<feature type="compositionally biased region" description="Low complexity" evidence="9">
    <location>
        <begin position="550"/>
        <end position="562"/>
    </location>
</feature>
<protein>
    <recommendedName>
        <fullName evidence="1">non-specific serine/threonine protein kinase</fullName>
        <ecNumber evidence="1">2.7.11.1</ecNumber>
    </recommendedName>
</protein>
<feature type="region of interest" description="Disordered" evidence="9">
    <location>
        <begin position="635"/>
        <end position="656"/>
    </location>
</feature>
<dbReference type="EC" id="2.7.11.1" evidence="1"/>
<proteinExistence type="predicted"/>
<dbReference type="Proteomes" id="UP000054350">
    <property type="component" value="Unassembled WGS sequence"/>
</dbReference>
<dbReference type="InterPro" id="IPR011009">
    <property type="entry name" value="Kinase-like_dom_sf"/>
</dbReference>
<feature type="region of interest" description="Disordered" evidence="9">
    <location>
        <begin position="374"/>
        <end position="505"/>
    </location>
</feature>
<evidence type="ECO:0000313" key="11">
    <source>
        <dbReference type="EMBL" id="KNE72773.1"/>
    </source>
</evidence>
<name>A0A0L0TCY0_ALLM3</name>
<sequence length="950" mass="100381">MFPSTAAAAKLPRETTLRTYGKRKVAVLPHSFIGLGVPAVPPPAAAKAPPARPAVAATAENHDPFALPDGDDTDPIEARLKRIRTGTSKAAAPTRAQDKSKTTLFDYPFVDKSPMRKTTAAARRRKLKEQEDADWKPDAATAKKALRKPRKTTKRAVAESAGPVPAPEEIAPSAASDDTMRIAATVSTSNDDDVAPAPTSNSNDNEASSSPHPSTRLATPAPRRRSIVEPRVVITIMSRSPAVASPRNPTLLSHPSPSPARTTASPAPASSLPDSASPVPVPASPRAQSTMLDVPPSTDSGLAESLPDDDMDVDPILASPPLPATAEPVAALEPLLASETEPELVPTRADPPSKSAMTIDWDAPFTFTADELAVAPSSSPRAPAAPATLRSSPIRAPPSPPTHPLLDNDDDAMDIDSNSLVLTLLDRPQPAVPAPNAPSRERTDSGVGEDMPIPAVSAPDASTDDMSEDDDDDRNVPFFLSPHAAGGASSSDEDDQIDHTDSPLANRSVAVRSMTAPVPSGLQQLVALSSSPPPSSPLGAILVNGAGQLASSSPARTSPASDASEHAVASPGANRTPQVSSPGPSAVDATPLPRFIDLTKLGEASYSDVYLVRRPAGAPPVANGSRETVVKIMPFTVPDPRTPTPRRHRAAVRDRRMSVAAIRRAEPGTPVRGRPPPVVDEDEDDAPETRDVAMLVPELAVALRVAHVPGFLPTVQVDVVRAPGPDARDREGYHPALLAAFDAFAIAVPHVAWNPRPPAVVPVDAAPMWYCAVHMPHGGTPLEDAAVRDVWGCLVQIATAVGVAERECEFEHRDLHWGNVLVDKDEVCRVIDFTFARCVVAEGGGVQYAPIPDHVFDGDEDEDEQFAVYRRMREVVERGGKGWSGYYPRTNVLWLQYLARKLVTKTDDVIVQKALMDVADRLVSVLTAADAVPVIEATMAAAARAVVRSA</sequence>
<dbReference type="STRING" id="578462.A0A0L0TCY0"/>
<dbReference type="eggNOG" id="KOG2464">
    <property type="taxonomic scope" value="Eukaryota"/>
</dbReference>
<feature type="domain" description="Serine/threonine-protein kinase haspin C-terminal" evidence="10">
    <location>
        <begin position="853"/>
        <end position="933"/>
    </location>
</feature>
<feature type="compositionally biased region" description="Low complexity" evidence="9">
    <location>
        <begin position="324"/>
        <end position="337"/>
    </location>
</feature>
<keyword evidence="3" id="KW-0808">Transferase</keyword>
<feature type="region of interest" description="Disordered" evidence="9">
    <location>
        <begin position="549"/>
        <end position="589"/>
    </location>
</feature>
<keyword evidence="5" id="KW-0418">Kinase</keyword>
<feature type="compositionally biased region" description="Polar residues" evidence="9">
    <location>
        <begin position="198"/>
        <end position="217"/>
    </location>
</feature>
<organism evidence="11 12">
    <name type="scientific">Allomyces macrogynus (strain ATCC 38327)</name>
    <name type="common">Allomyces javanicus var. macrogynus</name>
    <dbReference type="NCBI Taxonomy" id="578462"/>
    <lineage>
        <taxon>Eukaryota</taxon>
        <taxon>Fungi</taxon>
        <taxon>Fungi incertae sedis</taxon>
        <taxon>Blastocladiomycota</taxon>
        <taxon>Blastocladiomycetes</taxon>
        <taxon>Blastocladiales</taxon>
        <taxon>Blastocladiaceae</taxon>
        <taxon>Allomyces</taxon>
    </lineage>
</organism>
<dbReference type="Pfam" id="PF12330">
    <property type="entry name" value="Haspin_kinase"/>
    <property type="match status" value="1"/>
</dbReference>
<feature type="region of interest" description="Disordered" evidence="9">
    <location>
        <begin position="116"/>
        <end position="357"/>
    </location>
</feature>
<evidence type="ECO:0000256" key="2">
    <source>
        <dbReference type="ARBA" id="ARBA00022527"/>
    </source>
</evidence>
<evidence type="ECO:0000256" key="6">
    <source>
        <dbReference type="ARBA" id="ARBA00022840"/>
    </source>
</evidence>
<dbReference type="GO" id="GO:0005634">
    <property type="term" value="C:nucleus"/>
    <property type="evidence" value="ECO:0007669"/>
    <property type="project" value="TreeGrafter"/>
</dbReference>
<feature type="compositionally biased region" description="Acidic residues" evidence="9">
    <location>
        <begin position="462"/>
        <end position="473"/>
    </location>
</feature>
<feature type="compositionally biased region" description="Low complexity" evidence="9">
    <location>
        <begin position="253"/>
        <end position="289"/>
    </location>
</feature>
<reference evidence="12" key="2">
    <citation type="submission" date="2009-11" db="EMBL/GenBank/DDBJ databases">
        <title>The Genome Sequence of Allomyces macrogynus strain ATCC 38327.</title>
        <authorList>
            <consortium name="The Broad Institute Genome Sequencing Platform"/>
            <person name="Russ C."/>
            <person name="Cuomo C."/>
            <person name="Shea T."/>
            <person name="Young S.K."/>
            <person name="Zeng Q."/>
            <person name="Koehrsen M."/>
            <person name="Haas B."/>
            <person name="Borodovsky M."/>
            <person name="Guigo R."/>
            <person name="Alvarado L."/>
            <person name="Berlin A."/>
            <person name="Borenstein D."/>
            <person name="Chen Z."/>
            <person name="Engels R."/>
            <person name="Freedman E."/>
            <person name="Gellesch M."/>
            <person name="Goldberg J."/>
            <person name="Griggs A."/>
            <person name="Gujja S."/>
            <person name="Heiman D."/>
            <person name="Hepburn T."/>
            <person name="Howarth C."/>
            <person name="Jen D."/>
            <person name="Larson L."/>
            <person name="Lewis B."/>
            <person name="Mehta T."/>
            <person name="Park D."/>
            <person name="Pearson M."/>
            <person name="Roberts A."/>
            <person name="Saif S."/>
            <person name="Shenoy N."/>
            <person name="Sisk P."/>
            <person name="Stolte C."/>
            <person name="Sykes S."/>
            <person name="Walk T."/>
            <person name="White J."/>
            <person name="Yandava C."/>
            <person name="Burger G."/>
            <person name="Gray M.W."/>
            <person name="Holland P.W.H."/>
            <person name="King N."/>
            <person name="Lang F.B.F."/>
            <person name="Roger A.J."/>
            <person name="Ruiz-Trillo I."/>
            <person name="Lander E."/>
            <person name="Nusbaum C."/>
        </authorList>
    </citation>
    <scope>NUCLEOTIDE SEQUENCE [LARGE SCALE GENOMIC DNA]</scope>
    <source>
        <strain evidence="12">ATCC 38327</strain>
    </source>
</reference>
<dbReference type="GO" id="GO:0072354">
    <property type="term" value="F:histone H3T3 kinase activity"/>
    <property type="evidence" value="ECO:0007669"/>
    <property type="project" value="TreeGrafter"/>
</dbReference>
<dbReference type="SUPFAM" id="SSF56112">
    <property type="entry name" value="Protein kinase-like (PK-like)"/>
    <property type="match status" value="2"/>
</dbReference>
<comment type="catalytic activity">
    <reaction evidence="7">
        <text>L-threonyl-[protein] + ATP = O-phospho-L-threonyl-[protein] + ADP + H(+)</text>
        <dbReference type="Rhea" id="RHEA:46608"/>
        <dbReference type="Rhea" id="RHEA-COMP:11060"/>
        <dbReference type="Rhea" id="RHEA-COMP:11605"/>
        <dbReference type="ChEBI" id="CHEBI:15378"/>
        <dbReference type="ChEBI" id="CHEBI:30013"/>
        <dbReference type="ChEBI" id="CHEBI:30616"/>
        <dbReference type="ChEBI" id="CHEBI:61977"/>
        <dbReference type="ChEBI" id="CHEBI:456216"/>
        <dbReference type="EC" id="2.7.11.1"/>
    </reaction>
</comment>
<evidence type="ECO:0000256" key="1">
    <source>
        <dbReference type="ARBA" id="ARBA00012513"/>
    </source>
</evidence>
<dbReference type="PANTHER" id="PTHR24419">
    <property type="entry name" value="INTERLEUKIN-1 RECEPTOR-ASSOCIATED KINASE"/>
    <property type="match status" value="1"/>
</dbReference>
<keyword evidence="12" id="KW-1185">Reference proteome</keyword>
<feature type="region of interest" description="Disordered" evidence="9">
    <location>
        <begin position="43"/>
        <end position="74"/>
    </location>
</feature>
<accession>A0A0L0TCY0</accession>
<dbReference type="AlphaFoldDB" id="A0A0L0TCY0"/>
<keyword evidence="4" id="KW-0547">Nucleotide-binding</keyword>
<dbReference type="InterPro" id="IPR024604">
    <property type="entry name" value="GSG2_C"/>
</dbReference>
<evidence type="ECO:0000256" key="4">
    <source>
        <dbReference type="ARBA" id="ARBA00022741"/>
    </source>
</evidence>
<dbReference type="GO" id="GO:0005737">
    <property type="term" value="C:cytoplasm"/>
    <property type="evidence" value="ECO:0007669"/>
    <property type="project" value="TreeGrafter"/>
</dbReference>
<keyword evidence="6" id="KW-0067">ATP-binding</keyword>
<feature type="compositionally biased region" description="Low complexity" evidence="9">
    <location>
        <begin position="375"/>
        <end position="394"/>
    </location>
</feature>
<evidence type="ECO:0000256" key="7">
    <source>
        <dbReference type="ARBA" id="ARBA00047899"/>
    </source>
</evidence>
<keyword evidence="2" id="KW-0723">Serine/threonine-protein kinase</keyword>
<feature type="compositionally biased region" description="Low complexity" evidence="9">
    <location>
        <begin position="167"/>
        <end position="176"/>
    </location>
</feature>
<evidence type="ECO:0000313" key="12">
    <source>
        <dbReference type="Proteomes" id="UP000054350"/>
    </source>
</evidence>
<dbReference type="GO" id="GO:0005524">
    <property type="term" value="F:ATP binding"/>
    <property type="evidence" value="ECO:0007669"/>
    <property type="project" value="UniProtKB-KW"/>
</dbReference>
<dbReference type="EMBL" id="GG745383">
    <property type="protein sequence ID" value="KNE72773.1"/>
    <property type="molecule type" value="Genomic_DNA"/>
</dbReference>
<dbReference type="PANTHER" id="PTHR24419:SF18">
    <property type="entry name" value="SERINE_THREONINE-PROTEIN KINASE HASPIN"/>
    <property type="match status" value="1"/>
</dbReference>
<evidence type="ECO:0000256" key="8">
    <source>
        <dbReference type="ARBA" id="ARBA00048679"/>
    </source>
</evidence>
<dbReference type="Gene3D" id="1.10.510.10">
    <property type="entry name" value="Transferase(Phosphotransferase) domain 1"/>
    <property type="match status" value="1"/>
</dbReference>